<feature type="region of interest" description="Disordered" evidence="1">
    <location>
        <begin position="46"/>
        <end position="73"/>
    </location>
</feature>
<sequence length="83" mass="9423">MSGRGRSRRRVAWCRVGSRALRCGRTGRRRDDVADVTRFSLAPAHRRAEHARFRPSAAERRRPKPTGAPPFLVRGRRFAGSLV</sequence>
<gene>
    <name evidence="2" type="ORF">RR46_05337</name>
</gene>
<organism evidence="2 3">
    <name type="scientific">Papilio xuthus</name>
    <name type="common">Asian swallowtail butterfly</name>
    <dbReference type="NCBI Taxonomy" id="66420"/>
    <lineage>
        <taxon>Eukaryota</taxon>
        <taxon>Metazoa</taxon>
        <taxon>Ecdysozoa</taxon>
        <taxon>Arthropoda</taxon>
        <taxon>Hexapoda</taxon>
        <taxon>Insecta</taxon>
        <taxon>Pterygota</taxon>
        <taxon>Neoptera</taxon>
        <taxon>Endopterygota</taxon>
        <taxon>Lepidoptera</taxon>
        <taxon>Glossata</taxon>
        <taxon>Ditrysia</taxon>
        <taxon>Papilionoidea</taxon>
        <taxon>Papilionidae</taxon>
        <taxon>Papilioninae</taxon>
        <taxon>Papilio</taxon>
    </lineage>
</organism>
<evidence type="ECO:0000313" key="2">
    <source>
        <dbReference type="EMBL" id="KPJ01072.1"/>
    </source>
</evidence>
<dbReference type="AlphaFoldDB" id="A0A194Q6B5"/>
<dbReference type="Proteomes" id="UP000053268">
    <property type="component" value="Unassembled WGS sequence"/>
</dbReference>
<proteinExistence type="predicted"/>
<dbReference type="EMBL" id="KQ459439">
    <property type="protein sequence ID" value="KPJ01072.1"/>
    <property type="molecule type" value="Genomic_DNA"/>
</dbReference>
<name>A0A194Q6B5_PAPXU</name>
<evidence type="ECO:0000256" key="1">
    <source>
        <dbReference type="SAM" id="MobiDB-lite"/>
    </source>
</evidence>
<reference evidence="2 3" key="1">
    <citation type="journal article" date="2015" name="Nat. Commun.">
        <title>Outbred genome sequencing and CRISPR/Cas9 gene editing in butterflies.</title>
        <authorList>
            <person name="Li X."/>
            <person name="Fan D."/>
            <person name="Zhang W."/>
            <person name="Liu G."/>
            <person name="Zhang L."/>
            <person name="Zhao L."/>
            <person name="Fang X."/>
            <person name="Chen L."/>
            <person name="Dong Y."/>
            <person name="Chen Y."/>
            <person name="Ding Y."/>
            <person name="Zhao R."/>
            <person name="Feng M."/>
            <person name="Zhu Y."/>
            <person name="Feng Y."/>
            <person name="Jiang X."/>
            <person name="Zhu D."/>
            <person name="Xiang H."/>
            <person name="Feng X."/>
            <person name="Li S."/>
            <person name="Wang J."/>
            <person name="Zhang G."/>
            <person name="Kronforst M.R."/>
            <person name="Wang W."/>
        </authorList>
    </citation>
    <scope>NUCLEOTIDE SEQUENCE [LARGE SCALE GENOMIC DNA]</scope>
    <source>
        <strain evidence="2">Ya'a_city_454_Px</strain>
        <tissue evidence="2">Whole body</tissue>
    </source>
</reference>
<keyword evidence="3" id="KW-1185">Reference proteome</keyword>
<evidence type="ECO:0000313" key="3">
    <source>
        <dbReference type="Proteomes" id="UP000053268"/>
    </source>
</evidence>
<accession>A0A194Q6B5</accession>
<protein>
    <submittedName>
        <fullName evidence="2">Uncharacterized protein</fullName>
    </submittedName>
</protein>